<dbReference type="PANTHER" id="PTHR11692">
    <property type="entry name" value="BIFUNCTIONAL PURINE BIOSYNTHESIS PROTEIN PURH"/>
    <property type="match status" value="1"/>
</dbReference>
<evidence type="ECO:0000256" key="8">
    <source>
        <dbReference type="ARBA" id="ARBA00050488"/>
    </source>
</evidence>
<dbReference type="GO" id="GO:0006189">
    <property type="term" value="P:'de novo' IMP biosynthetic process"/>
    <property type="evidence" value="ECO:0007669"/>
    <property type="project" value="UniProtKB-UniRule"/>
</dbReference>
<dbReference type="SMART" id="SM00851">
    <property type="entry name" value="MGS"/>
    <property type="match status" value="1"/>
</dbReference>
<sequence>MTAEGTQRPIRRALISVYDKAGLEDLARGLHEAGVELVSTGSTAAKIAAAGVPVTKVEELTGFPECLDGRVKTLHPKVHAGILADLRLDDHRQQLDELGVEPFQLVVVNLYPFRETVASGASPDECVEQIDIGGPSMVRAAAKNHPSVAVVTSPARYADVLAAAKGGGFDLATRKRLAAEAFQHTAAYDVAVASWFASQYAPLDDSNFPDFIGATFERRSTLRYGENPHQGAALYVDGSGGLADAEQLHGKEMSYNNYTDTDAARRAAYDHDEPCVAIIKHANPCGIAIGADVAEAHRKAHACDPLSAFGGVIAVNRPVSKEMAEQVAEIFTEVIVAPGYEDGALEALTKKKNIRVLRAAQGPTADVEVKQIDGGRLLQVADRLQADGDNPASWTLATGEALSPAELDELAFAWRACRAVKSNAILLAKDGASVGVGMGQVNRVDSAKLAVERAGEERAQGSYAASDAFFPFPDGLEILTAAGVRAVVQPGGSVRDELVVEAAEKAGVTMYFTGTRHFFH</sequence>
<evidence type="ECO:0000313" key="13">
    <source>
        <dbReference type="Proteomes" id="UP000317378"/>
    </source>
</evidence>
<dbReference type="PANTHER" id="PTHR11692:SF0">
    <property type="entry name" value="BIFUNCTIONAL PURINE BIOSYNTHESIS PROTEIN ATIC"/>
    <property type="match status" value="1"/>
</dbReference>
<dbReference type="SUPFAM" id="SSF53927">
    <property type="entry name" value="Cytidine deaminase-like"/>
    <property type="match status" value="1"/>
</dbReference>
<evidence type="ECO:0000256" key="9">
    <source>
        <dbReference type="ARBA" id="ARBA00050687"/>
    </source>
</evidence>
<evidence type="ECO:0000259" key="11">
    <source>
        <dbReference type="PROSITE" id="PS51855"/>
    </source>
</evidence>
<dbReference type="AlphaFoldDB" id="A0A505DBE7"/>
<dbReference type="Pfam" id="PF02142">
    <property type="entry name" value="MGS"/>
    <property type="match status" value="1"/>
</dbReference>
<dbReference type="InterPro" id="IPR016193">
    <property type="entry name" value="Cytidine_deaminase-like"/>
</dbReference>
<dbReference type="InterPro" id="IPR002695">
    <property type="entry name" value="PurH-like"/>
</dbReference>
<protein>
    <recommendedName>
        <fullName evidence="10">Bifunctional purine biosynthesis protein PurH</fullName>
    </recommendedName>
    <domain>
        <recommendedName>
            <fullName evidence="10">Phosphoribosylaminoimidazolecarboxamide formyltransferase</fullName>
            <ecNumber evidence="10">2.1.2.3</ecNumber>
        </recommendedName>
        <alternativeName>
            <fullName evidence="10">AICAR transformylase</fullName>
        </alternativeName>
    </domain>
    <domain>
        <recommendedName>
            <fullName evidence="10">IMP cyclohydrolase</fullName>
            <ecNumber evidence="10">3.5.4.10</ecNumber>
        </recommendedName>
        <alternativeName>
            <fullName evidence="10">ATIC</fullName>
        </alternativeName>
        <alternativeName>
            <fullName evidence="10">IMP synthase</fullName>
        </alternativeName>
        <alternativeName>
            <fullName evidence="10">Inosinicase</fullName>
        </alternativeName>
    </domain>
</protein>
<comment type="catalytic activity">
    <reaction evidence="9 10">
        <text>IMP + H2O = 5-formamido-1-(5-phospho-D-ribosyl)imidazole-4-carboxamide</text>
        <dbReference type="Rhea" id="RHEA:18445"/>
        <dbReference type="ChEBI" id="CHEBI:15377"/>
        <dbReference type="ChEBI" id="CHEBI:58053"/>
        <dbReference type="ChEBI" id="CHEBI:58467"/>
        <dbReference type="EC" id="3.5.4.10"/>
    </reaction>
</comment>
<reference evidence="12 13" key="1">
    <citation type="submission" date="2019-06" db="EMBL/GenBank/DDBJ databases">
        <title>Streptomyces sporangiiformans sp. nov., a novel actinomycete isolated from soil in Mount Song.</title>
        <authorList>
            <person name="Han L."/>
        </authorList>
    </citation>
    <scope>NUCLEOTIDE SEQUENCE [LARGE SCALE GENOMIC DNA]</scope>
    <source>
        <strain evidence="12 13">NEAU-SSA 1</strain>
    </source>
</reference>
<dbReference type="EMBL" id="VCHX02000109">
    <property type="protein sequence ID" value="TPQ21833.1"/>
    <property type="molecule type" value="Genomic_DNA"/>
</dbReference>
<dbReference type="PROSITE" id="PS51855">
    <property type="entry name" value="MGS"/>
    <property type="match status" value="1"/>
</dbReference>
<evidence type="ECO:0000256" key="2">
    <source>
        <dbReference type="ARBA" id="ARBA00004954"/>
    </source>
</evidence>
<dbReference type="InterPro" id="IPR036914">
    <property type="entry name" value="MGS-like_dom_sf"/>
</dbReference>
<comment type="pathway">
    <text evidence="2 10">Purine metabolism; IMP biosynthesis via de novo pathway; 5-formamido-1-(5-phospho-D-ribosyl)imidazole-4-carboxamide from 5-amino-1-(5-phospho-D-ribosyl)imidazole-4-carboxamide (10-formyl THF route): step 1/1.</text>
</comment>
<dbReference type="Proteomes" id="UP000317378">
    <property type="component" value="Unassembled WGS sequence"/>
</dbReference>
<evidence type="ECO:0000256" key="1">
    <source>
        <dbReference type="ARBA" id="ARBA00004844"/>
    </source>
</evidence>
<comment type="similarity">
    <text evidence="3 10">Belongs to the PurH family.</text>
</comment>
<dbReference type="InterPro" id="IPR024051">
    <property type="entry name" value="AICAR_Tfase_dup_dom_sf"/>
</dbReference>
<dbReference type="Gene3D" id="3.40.50.1380">
    <property type="entry name" value="Methylglyoxal synthase-like domain"/>
    <property type="match status" value="1"/>
</dbReference>
<comment type="domain">
    <text evidence="10">The IMP cyclohydrolase activity resides in the N-terminal region.</text>
</comment>
<gene>
    <name evidence="10 12" type="primary">purH</name>
    <name evidence="12" type="ORF">FGD71_013130</name>
</gene>
<dbReference type="EC" id="3.5.4.10" evidence="10"/>
<dbReference type="OrthoDB" id="9802065at2"/>
<keyword evidence="6 10" id="KW-0378">Hydrolase</keyword>
<evidence type="ECO:0000256" key="10">
    <source>
        <dbReference type="HAMAP-Rule" id="MF_00139"/>
    </source>
</evidence>
<evidence type="ECO:0000256" key="3">
    <source>
        <dbReference type="ARBA" id="ARBA00007667"/>
    </source>
</evidence>
<dbReference type="EC" id="2.1.2.3" evidence="10"/>
<keyword evidence="13" id="KW-1185">Reference proteome</keyword>
<evidence type="ECO:0000256" key="4">
    <source>
        <dbReference type="ARBA" id="ARBA00022679"/>
    </source>
</evidence>
<dbReference type="GO" id="GO:0004643">
    <property type="term" value="F:phosphoribosylaminoimidazolecarboxamide formyltransferase activity"/>
    <property type="evidence" value="ECO:0007669"/>
    <property type="project" value="UniProtKB-UniRule"/>
</dbReference>
<organism evidence="12 13">
    <name type="scientific">Streptomyces sporangiiformans</name>
    <dbReference type="NCBI Taxonomy" id="2315329"/>
    <lineage>
        <taxon>Bacteria</taxon>
        <taxon>Bacillati</taxon>
        <taxon>Actinomycetota</taxon>
        <taxon>Actinomycetes</taxon>
        <taxon>Kitasatosporales</taxon>
        <taxon>Streptomycetaceae</taxon>
        <taxon>Streptomyces</taxon>
    </lineage>
</organism>
<dbReference type="PIRSF" id="PIRSF000414">
    <property type="entry name" value="AICARFT_IMPCHas"/>
    <property type="match status" value="1"/>
</dbReference>
<dbReference type="HAMAP" id="MF_00139">
    <property type="entry name" value="PurH"/>
    <property type="match status" value="1"/>
</dbReference>
<evidence type="ECO:0000256" key="6">
    <source>
        <dbReference type="ARBA" id="ARBA00022801"/>
    </source>
</evidence>
<feature type="domain" description="MGS-like" evidence="11">
    <location>
        <begin position="1"/>
        <end position="152"/>
    </location>
</feature>
<proteinExistence type="inferred from homology"/>
<accession>A0A505DBE7</accession>
<evidence type="ECO:0000256" key="7">
    <source>
        <dbReference type="ARBA" id="ARBA00023268"/>
    </source>
</evidence>
<dbReference type="UniPathway" id="UPA00074">
    <property type="reaction ID" value="UER00133"/>
</dbReference>
<keyword evidence="5 10" id="KW-0658">Purine biosynthesis</keyword>
<dbReference type="Pfam" id="PF01808">
    <property type="entry name" value="AICARFT_IMPCHas"/>
    <property type="match status" value="1"/>
</dbReference>
<dbReference type="FunFam" id="3.40.50.1380:FF:000001">
    <property type="entry name" value="Bifunctional purine biosynthesis protein PurH"/>
    <property type="match status" value="1"/>
</dbReference>
<dbReference type="GO" id="GO:0003937">
    <property type="term" value="F:IMP cyclohydrolase activity"/>
    <property type="evidence" value="ECO:0007669"/>
    <property type="project" value="UniProtKB-UniRule"/>
</dbReference>
<dbReference type="GO" id="GO:0005829">
    <property type="term" value="C:cytosol"/>
    <property type="evidence" value="ECO:0007669"/>
    <property type="project" value="TreeGrafter"/>
</dbReference>
<dbReference type="SUPFAM" id="SSF52335">
    <property type="entry name" value="Methylglyoxal synthase-like"/>
    <property type="match status" value="1"/>
</dbReference>
<evidence type="ECO:0000256" key="5">
    <source>
        <dbReference type="ARBA" id="ARBA00022755"/>
    </source>
</evidence>
<keyword evidence="7 10" id="KW-0511">Multifunctional enzyme</keyword>
<dbReference type="InterPro" id="IPR011607">
    <property type="entry name" value="MGS-like_dom"/>
</dbReference>
<dbReference type="Gene3D" id="3.40.140.20">
    <property type="match status" value="2"/>
</dbReference>
<comment type="pathway">
    <text evidence="1 10">Purine metabolism; IMP biosynthesis via de novo pathway; IMP from 5-formamido-1-(5-phospho-D-ribosyl)imidazole-4-carboxamide: step 1/1.</text>
</comment>
<dbReference type="NCBIfam" id="NF002049">
    <property type="entry name" value="PRK00881.1"/>
    <property type="match status" value="1"/>
</dbReference>
<dbReference type="RefSeq" id="WP_119100597.1">
    <property type="nucleotide sequence ID" value="NZ_QXMJ01000109.1"/>
</dbReference>
<dbReference type="CDD" id="cd01421">
    <property type="entry name" value="IMPCH"/>
    <property type="match status" value="1"/>
</dbReference>
<comment type="catalytic activity">
    <reaction evidence="8 10">
        <text>(6R)-10-formyltetrahydrofolate + 5-amino-1-(5-phospho-beta-D-ribosyl)imidazole-4-carboxamide = 5-formamido-1-(5-phospho-D-ribosyl)imidazole-4-carboxamide + (6S)-5,6,7,8-tetrahydrofolate</text>
        <dbReference type="Rhea" id="RHEA:22192"/>
        <dbReference type="ChEBI" id="CHEBI:57453"/>
        <dbReference type="ChEBI" id="CHEBI:58467"/>
        <dbReference type="ChEBI" id="CHEBI:58475"/>
        <dbReference type="ChEBI" id="CHEBI:195366"/>
        <dbReference type="EC" id="2.1.2.3"/>
    </reaction>
</comment>
<dbReference type="FunFam" id="3.40.140.20:FF:000001">
    <property type="entry name" value="Bifunctional purine biosynthesis protein PurH"/>
    <property type="match status" value="1"/>
</dbReference>
<name>A0A505DBE7_9ACTN</name>
<evidence type="ECO:0000313" key="12">
    <source>
        <dbReference type="EMBL" id="TPQ21833.1"/>
    </source>
</evidence>
<keyword evidence="4 10" id="KW-0808">Transferase</keyword>
<dbReference type="FunFam" id="3.40.140.20:FF:000002">
    <property type="entry name" value="Bifunctional purine biosynthesis protein PurH"/>
    <property type="match status" value="1"/>
</dbReference>
<comment type="caution">
    <text evidence="12">The sequence shown here is derived from an EMBL/GenBank/DDBJ whole genome shotgun (WGS) entry which is preliminary data.</text>
</comment>
<dbReference type="NCBIfam" id="TIGR00355">
    <property type="entry name" value="purH"/>
    <property type="match status" value="1"/>
</dbReference>
<dbReference type="SMART" id="SM00798">
    <property type="entry name" value="AICARFT_IMPCHas"/>
    <property type="match status" value="1"/>
</dbReference>